<feature type="non-terminal residue" evidence="1">
    <location>
        <position position="1"/>
    </location>
</feature>
<proteinExistence type="predicted"/>
<evidence type="ECO:0000313" key="1">
    <source>
        <dbReference type="EMBL" id="MCI73306.1"/>
    </source>
</evidence>
<evidence type="ECO:0000313" key="2">
    <source>
        <dbReference type="Proteomes" id="UP000265520"/>
    </source>
</evidence>
<organism evidence="1 2">
    <name type="scientific">Trifolium medium</name>
    <dbReference type="NCBI Taxonomy" id="97028"/>
    <lineage>
        <taxon>Eukaryota</taxon>
        <taxon>Viridiplantae</taxon>
        <taxon>Streptophyta</taxon>
        <taxon>Embryophyta</taxon>
        <taxon>Tracheophyta</taxon>
        <taxon>Spermatophyta</taxon>
        <taxon>Magnoliopsida</taxon>
        <taxon>eudicotyledons</taxon>
        <taxon>Gunneridae</taxon>
        <taxon>Pentapetalae</taxon>
        <taxon>rosids</taxon>
        <taxon>fabids</taxon>
        <taxon>Fabales</taxon>
        <taxon>Fabaceae</taxon>
        <taxon>Papilionoideae</taxon>
        <taxon>50 kb inversion clade</taxon>
        <taxon>NPAAA clade</taxon>
        <taxon>Hologalegina</taxon>
        <taxon>IRL clade</taxon>
        <taxon>Trifolieae</taxon>
        <taxon>Trifolium</taxon>
    </lineage>
</organism>
<keyword evidence="2" id="KW-1185">Reference proteome</keyword>
<accession>A0A392ULI4</accession>
<dbReference type="Proteomes" id="UP000265520">
    <property type="component" value="Unassembled WGS sequence"/>
</dbReference>
<dbReference type="EMBL" id="LXQA010835722">
    <property type="protein sequence ID" value="MCI73306.1"/>
    <property type="molecule type" value="Genomic_DNA"/>
</dbReference>
<dbReference type="AlphaFoldDB" id="A0A392ULI4"/>
<comment type="caution">
    <text evidence="1">The sequence shown here is derived from an EMBL/GenBank/DDBJ whole genome shotgun (WGS) entry which is preliminary data.</text>
</comment>
<evidence type="ECO:0008006" key="3">
    <source>
        <dbReference type="Google" id="ProtNLM"/>
    </source>
</evidence>
<reference evidence="1 2" key="1">
    <citation type="journal article" date="2018" name="Front. Plant Sci.">
        <title>Red Clover (Trifolium pratense) and Zigzag Clover (T. medium) - A Picture of Genomic Similarities and Differences.</title>
        <authorList>
            <person name="Dluhosova J."/>
            <person name="Istvanek J."/>
            <person name="Nedelnik J."/>
            <person name="Repkova J."/>
        </authorList>
    </citation>
    <scope>NUCLEOTIDE SEQUENCE [LARGE SCALE GENOMIC DNA]</scope>
    <source>
        <strain evidence="2">cv. 10/8</strain>
        <tissue evidence="1">Leaf</tissue>
    </source>
</reference>
<protein>
    <recommendedName>
        <fullName evidence="3">Retrotransposon Copia-like N-terminal domain-containing protein</fullName>
    </recommendedName>
</protein>
<sequence length="64" mass="7021">NFTMPPRIAPVQAPIPPNNTGSFLYVHPSEGPNSVTVTSHLTGSNYLAWSRSMHCARKEQARIS</sequence>
<name>A0A392ULI4_9FABA</name>